<gene>
    <name evidence="1" type="ORF">RMCC_5189</name>
</gene>
<reference evidence="2" key="1">
    <citation type="journal article" date="2016" name="Genome Announc.">
        <title>Draft Genome Sequences of Five Rapidly Growing Mycobacterium Species, M. thermoresistibile, M. fortuitum subsp. acetamidolyticum, M. canariasense, M. brisbanense, and M. novocastrense.</title>
        <authorList>
            <person name="Katahira K."/>
            <person name="Ogura Y."/>
            <person name="Gotoh Y."/>
            <person name="Hayashi T."/>
        </authorList>
    </citation>
    <scope>NUCLEOTIDE SEQUENCE [LARGE SCALE GENOMIC DNA]</scope>
    <source>
        <strain evidence="2">JCM15298</strain>
    </source>
</reference>
<protein>
    <submittedName>
        <fullName evidence="1">Alpha/beta hydrolase fold protein</fullName>
    </submittedName>
</protein>
<proteinExistence type="predicted"/>
<keyword evidence="1" id="KW-0378">Hydrolase</keyword>
<evidence type="ECO:0000313" key="1">
    <source>
        <dbReference type="EMBL" id="GAS98224.1"/>
    </source>
</evidence>
<keyword evidence="2" id="KW-1185">Reference proteome</keyword>
<dbReference type="EMBL" id="BCSY01000081">
    <property type="protein sequence ID" value="GAS98224.1"/>
    <property type="molecule type" value="Genomic_DNA"/>
</dbReference>
<comment type="caution">
    <text evidence="1">The sequence shown here is derived from an EMBL/GenBank/DDBJ whole genome shotgun (WGS) entry which is preliminary data.</text>
</comment>
<name>A0A124E2Y5_MYCCR</name>
<evidence type="ECO:0000313" key="2">
    <source>
        <dbReference type="Proteomes" id="UP000069443"/>
    </source>
</evidence>
<accession>A0A124E2Y5</accession>
<dbReference type="AlphaFoldDB" id="A0A124E2Y5"/>
<dbReference type="STRING" id="228230.RMCC_5189"/>
<reference evidence="2" key="2">
    <citation type="submission" date="2016-02" db="EMBL/GenBank/DDBJ databases">
        <title>Draft genome sequence of five rapidly growing Mycobacterium species.</title>
        <authorList>
            <person name="Katahira K."/>
            <person name="Gotou Y."/>
            <person name="Iida K."/>
            <person name="Ogura Y."/>
            <person name="Hayashi T."/>
        </authorList>
    </citation>
    <scope>NUCLEOTIDE SEQUENCE [LARGE SCALE GENOMIC DNA]</scope>
    <source>
        <strain evidence="2">JCM15298</strain>
    </source>
</reference>
<dbReference type="GO" id="GO:0016787">
    <property type="term" value="F:hydrolase activity"/>
    <property type="evidence" value="ECO:0007669"/>
    <property type="project" value="UniProtKB-KW"/>
</dbReference>
<sequence>MEKVKRLNVEDQDIGDAQMRTISAKTMIIAGDADGVRLEHVVSMFLLRGGGDIRAAAAGVLQDIPTARLAVLAAMSHVGLSGATDLVAPMVTAFLADEPPTTPELL</sequence>
<dbReference type="Proteomes" id="UP000069443">
    <property type="component" value="Unassembled WGS sequence"/>
</dbReference>
<organism evidence="1 2">
    <name type="scientific">Mycolicibacterium canariasense</name>
    <name type="common">Mycobacterium canariasense</name>
    <dbReference type="NCBI Taxonomy" id="228230"/>
    <lineage>
        <taxon>Bacteria</taxon>
        <taxon>Bacillati</taxon>
        <taxon>Actinomycetota</taxon>
        <taxon>Actinomycetes</taxon>
        <taxon>Mycobacteriales</taxon>
        <taxon>Mycobacteriaceae</taxon>
        <taxon>Mycolicibacterium</taxon>
    </lineage>
</organism>